<evidence type="ECO:0000313" key="9">
    <source>
        <dbReference type="EMBL" id="KAJ7953186.1"/>
    </source>
</evidence>
<evidence type="ECO:0000256" key="1">
    <source>
        <dbReference type="ARBA" id="ARBA00004162"/>
    </source>
</evidence>
<comment type="caution">
    <text evidence="9">The sequence shown here is derived from an EMBL/GenBank/DDBJ whole genome shotgun (WGS) entry which is preliminary data.</text>
</comment>
<dbReference type="InterPro" id="IPR012552">
    <property type="entry name" value="DVL"/>
</dbReference>
<reference evidence="9" key="1">
    <citation type="journal article" date="2023" name="Science">
        <title>Elucidation of the pathway for biosynthesis of saponin adjuvants from the soapbark tree.</title>
        <authorList>
            <person name="Reed J."/>
            <person name="Orme A."/>
            <person name="El-Demerdash A."/>
            <person name="Owen C."/>
            <person name="Martin L.B.B."/>
            <person name="Misra R.C."/>
            <person name="Kikuchi S."/>
            <person name="Rejzek M."/>
            <person name="Martin A.C."/>
            <person name="Harkess A."/>
            <person name="Leebens-Mack J."/>
            <person name="Louveau T."/>
            <person name="Stephenson M.J."/>
            <person name="Osbourn A."/>
        </authorList>
    </citation>
    <scope>NUCLEOTIDE SEQUENCE</scope>
    <source>
        <strain evidence="9">S10</strain>
    </source>
</reference>
<evidence type="ECO:0000256" key="8">
    <source>
        <dbReference type="SAM" id="MobiDB-lite"/>
    </source>
</evidence>
<dbReference type="AlphaFoldDB" id="A0AAD7PF03"/>
<dbReference type="InterPro" id="IPR051525">
    <property type="entry name" value="DVL_RTFL_regulatory"/>
</dbReference>
<evidence type="ECO:0000256" key="2">
    <source>
        <dbReference type="ARBA" id="ARBA00022473"/>
    </source>
</evidence>
<dbReference type="GO" id="GO:0005886">
    <property type="term" value="C:plasma membrane"/>
    <property type="evidence" value="ECO:0007669"/>
    <property type="project" value="UniProtKB-SubCell"/>
</dbReference>
<keyword evidence="2" id="KW-0217">Developmental protein</keyword>
<gene>
    <name evidence="9" type="ORF">O6P43_024922</name>
</gene>
<dbReference type="EMBL" id="JARAOO010000010">
    <property type="protein sequence ID" value="KAJ7953186.1"/>
    <property type="molecule type" value="Genomic_DNA"/>
</dbReference>
<dbReference type="Proteomes" id="UP001163823">
    <property type="component" value="Chromosome 10"/>
</dbReference>
<proteinExistence type="inferred from homology"/>
<evidence type="ECO:0000256" key="6">
    <source>
        <dbReference type="ARBA" id="ARBA00023136"/>
    </source>
</evidence>
<evidence type="ECO:0000256" key="3">
    <source>
        <dbReference type="ARBA" id="ARBA00022475"/>
    </source>
</evidence>
<dbReference type="KEGG" id="qsa:O6P43_024922"/>
<evidence type="ECO:0000256" key="5">
    <source>
        <dbReference type="ARBA" id="ARBA00022989"/>
    </source>
</evidence>
<protein>
    <submittedName>
        <fullName evidence="9">ROTUNDIFOLIA like 6</fullName>
    </submittedName>
</protein>
<evidence type="ECO:0000313" key="10">
    <source>
        <dbReference type="Proteomes" id="UP001163823"/>
    </source>
</evidence>
<evidence type="ECO:0000256" key="4">
    <source>
        <dbReference type="ARBA" id="ARBA00022692"/>
    </source>
</evidence>
<comment type="subcellular location">
    <subcellularLocation>
        <location evidence="1">Cell membrane</location>
        <topology evidence="1">Single-pass membrane protein</topology>
    </subcellularLocation>
</comment>
<feature type="region of interest" description="Disordered" evidence="8">
    <location>
        <begin position="1"/>
        <end position="39"/>
    </location>
</feature>
<accession>A0AAD7PF03</accession>
<dbReference type="Pfam" id="PF08137">
    <property type="entry name" value="DVL"/>
    <property type="match status" value="1"/>
</dbReference>
<comment type="similarity">
    <text evidence="7">Belongs to the DVL/RTFL small polypeptides family.</text>
</comment>
<keyword evidence="3" id="KW-1003">Cell membrane</keyword>
<keyword evidence="4" id="KW-0812">Transmembrane</keyword>
<keyword evidence="10" id="KW-1185">Reference proteome</keyword>
<organism evidence="9 10">
    <name type="scientific">Quillaja saponaria</name>
    <name type="common">Soap bark tree</name>
    <dbReference type="NCBI Taxonomy" id="32244"/>
    <lineage>
        <taxon>Eukaryota</taxon>
        <taxon>Viridiplantae</taxon>
        <taxon>Streptophyta</taxon>
        <taxon>Embryophyta</taxon>
        <taxon>Tracheophyta</taxon>
        <taxon>Spermatophyta</taxon>
        <taxon>Magnoliopsida</taxon>
        <taxon>eudicotyledons</taxon>
        <taxon>Gunneridae</taxon>
        <taxon>Pentapetalae</taxon>
        <taxon>rosids</taxon>
        <taxon>fabids</taxon>
        <taxon>Fabales</taxon>
        <taxon>Quillajaceae</taxon>
        <taxon>Quillaja</taxon>
    </lineage>
</organism>
<dbReference type="GO" id="GO:0008285">
    <property type="term" value="P:negative regulation of cell population proliferation"/>
    <property type="evidence" value="ECO:0007669"/>
    <property type="project" value="InterPro"/>
</dbReference>
<evidence type="ECO:0000256" key="7">
    <source>
        <dbReference type="ARBA" id="ARBA00024340"/>
    </source>
</evidence>
<name>A0AAD7PF03_QUISA</name>
<sequence length="83" mass="9247">MGQCISRTRKEAKHRGGQQKGCDGSESDSSNNSESSTSGCLATVKELKSRFYIARRCVVMLLFWHKYEFSVPTYGEFLSEAGS</sequence>
<feature type="compositionally biased region" description="Low complexity" evidence="8">
    <location>
        <begin position="27"/>
        <end position="39"/>
    </location>
</feature>
<keyword evidence="6" id="KW-0472">Membrane</keyword>
<keyword evidence="5" id="KW-1133">Transmembrane helix</keyword>
<dbReference type="GO" id="GO:0048367">
    <property type="term" value="P:shoot system development"/>
    <property type="evidence" value="ECO:0007669"/>
    <property type="project" value="UniProtKB-ARBA"/>
</dbReference>
<dbReference type="PANTHER" id="PTHR33102">
    <property type="entry name" value="DVL19-RELATED-RELATED"/>
    <property type="match status" value="1"/>
</dbReference>